<gene>
    <name evidence="1" type="ORF">E0L31_02470</name>
</gene>
<accession>A0A9X8VM02</accession>
<organism evidence="1">
    <name type="scientific">Serratia marcescens</name>
    <dbReference type="NCBI Taxonomy" id="615"/>
    <lineage>
        <taxon>Bacteria</taxon>
        <taxon>Pseudomonadati</taxon>
        <taxon>Pseudomonadota</taxon>
        <taxon>Gammaproteobacteria</taxon>
        <taxon>Enterobacterales</taxon>
        <taxon>Yersiniaceae</taxon>
        <taxon>Serratia</taxon>
    </lineage>
</organism>
<name>A0A9X8VM02_SERMA</name>
<protein>
    <submittedName>
        <fullName evidence="1">Uncharacterized protein</fullName>
    </submittedName>
</protein>
<dbReference type="EMBL" id="SPSG01000269">
    <property type="protein sequence ID" value="TFV46574.1"/>
    <property type="molecule type" value="Genomic_DNA"/>
</dbReference>
<sequence>MTQKFYTLEEMASRFGVGADVFIQAWIDKRLPLYIYFQNLPCTIRRCVSAEMHECGKMDIQFGRDYYQSKDSPVHDVMMFVPEDPLSAHFKVRHRFEMGGGDGPRLGEYYEYRYRGYANGYWLAQPTRVTHLSREKYLLTDKESVDCMQSSPGDVTVHAFDMFDYLIFSESIYIGKTSLMIREDEIKINLPELEQTNIYVNNVEGTPRDSEVVTLLKEFPTPKIQFALYLMIHASSPNRRDKTPIVTKITSEFTRLWDEGFTESTVNRWAKKPNLKSNKRLRPSFAQKTGIFILLSTYCARFDIKKNASAIATLLTELAVSTSFNLDVEFSADDVRPWLKRPSKKSE</sequence>
<comment type="caution">
    <text evidence="1">The sequence shown here is derived from an EMBL/GenBank/DDBJ whole genome shotgun (WGS) entry which is preliminary data.</text>
</comment>
<reference evidence="1" key="1">
    <citation type="submission" date="2019-03" db="EMBL/GenBank/DDBJ databases">
        <title>Serratia marcescens strain N2 draft genome.</title>
        <authorList>
            <person name="Yassin A."/>
            <person name="El-Kenawy N."/>
            <person name="Youssef N.H."/>
        </authorList>
    </citation>
    <scope>NUCLEOTIDE SEQUENCE [LARGE SCALE GENOMIC DNA]</scope>
    <source>
        <strain evidence="1">N2</strain>
    </source>
</reference>
<evidence type="ECO:0000313" key="1">
    <source>
        <dbReference type="EMBL" id="TFV46574.1"/>
    </source>
</evidence>
<dbReference type="AlphaFoldDB" id="A0A9X8VM02"/>
<proteinExistence type="predicted"/>